<evidence type="ECO:0000256" key="2">
    <source>
        <dbReference type="ARBA" id="ARBA00023015"/>
    </source>
</evidence>
<evidence type="ECO:0000256" key="4">
    <source>
        <dbReference type="ARBA" id="ARBA00023163"/>
    </source>
</evidence>
<comment type="caution">
    <text evidence="7">The sequence shown here is derived from an EMBL/GenBank/DDBJ whole genome shotgun (WGS) entry which is preliminary data.</text>
</comment>
<dbReference type="Proteomes" id="UP000761534">
    <property type="component" value="Unassembled WGS sequence"/>
</dbReference>
<dbReference type="PANTHER" id="PTHR31845:SF17">
    <property type="entry name" value="ZN(II)2CYS6 TRANSCRIPTION FACTOR (EUROFUNG)"/>
    <property type="match status" value="1"/>
</dbReference>
<gene>
    <name evidence="7" type="ORF">TRICI_001170</name>
</gene>
<evidence type="ECO:0000256" key="1">
    <source>
        <dbReference type="ARBA" id="ARBA00004123"/>
    </source>
</evidence>
<organism evidence="7 8">
    <name type="scientific">Trichomonascus ciferrii</name>
    <dbReference type="NCBI Taxonomy" id="44093"/>
    <lineage>
        <taxon>Eukaryota</taxon>
        <taxon>Fungi</taxon>
        <taxon>Dikarya</taxon>
        <taxon>Ascomycota</taxon>
        <taxon>Saccharomycotina</taxon>
        <taxon>Dipodascomycetes</taxon>
        <taxon>Dipodascales</taxon>
        <taxon>Trichomonascaceae</taxon>
        <taxon>Trichomonascus</taxon>
        <taxon>Trichomonascus ciferrii complex</taxon>
    </lineage>
</organism>
<evidence type="ECO:0000313" key="8">
    <source>
        <dbReference type="Proteomes" id="UP000761534"/>
    </source>
</evidence>
<dbReference type="EMBL" id="SWFS01000090">
    <property type="protein sequence ID" value="KAA8916672.1"/>
    <property type="molecule type" value="Genomic_DNA"/>
</dbReference>
<protein>
    <recommendedName>
        <fullName evidence="9">Transcription factor domain-containing protein</fullName>
    </recommendedName>
</protein>
<dbReference type="GO" id="GO:0000976">
    <property type="term" value="F:transcription cis-regulatory region binding"/>
    <property type="evidence" value="ECO:0007669"/>
    <property type="project" value="TreeGrafter"/>
</dbReference>
<dbReference type="AlphaFoldDB" id="A0A642V968"/>
<keyword evidence="6" id="KW-0175">Coiled coil</keyword>
<name>A0A642V968_9ASCO</name>
<keyword evidence="2" id="KW-0805">Transcription regulation</keyword>
<reference evidence="7" key="1">
    <citation type="journal article" date="2019" name="G3 (Bethesda)">
        <title>Genome Assemblies of Two Rare Opportunistic Yeast Pathogens: Diutina rugosa (syn. Candida rugosa) and Trichomonascus ciferrii (syn. Candida ciferrii).</title>
        <authorList>
            <person name="Mixao V."/>
            <person name="Saus E."/>
            <person name="Hansen A.P."/>
            <person name="Lass-Florl C."/>
            <person name="Gabaldon T."/>
        </authorList>
    </citation>
    <scope>NUCLEOTIDE SEQUENCE</scope>
    <source>
        <strain evidence="7">CBS 4856</strain>
    </source>
</reference>
<dbReference type="GO" id="GO:0000981">
    <property type="term" value="F:DNA-binding transcription factor activity, RNA polymerase II-specific"/>
    <property type="evidence" value="ECO:0007669"/>
    <property type="project" value="TreeGrafter"/>
</dbReference>
<dbReference type="PANTHER" id="PTHR31845">
    <property type="entry name" value="FINGER DOMAIN PROTEIN, PUTATIVE-RELATED"/>
    <property type="match status" value="1"/>
</dbReference>
<keyword evidence="4" id="KW-0804">Transcription</keyword>
<keyword evidence="3" id="KW-0238">DNA-binding</keyword>
<dbReference type="InterPro" id="IPR051089">
    <property type="entry name" value="prtT"/>
</dbReference>
<feature type="coiled-coil region" evidence="6">
    <location>
        <begin position="24"/>
        <end position="51"/>
    </location>
</feature>
<dbReference type="VEuPathDB" id="FungiDB:TRICI_001170"/>
<evidence type="ECO:0000256" key="3">
    <source>
        <dbReference type="ARBA" id="ARBA00023125"/>
    </source>
</evidence>
<proteinExistence type="predicted"/>
<keyword evidence="8" id="KW-1185">Reference proteome</keyword>
<keyword evidence="5" id="KW-0539">Nucleus</keyword>
<evidence type="ECO:0000256" key="6">
    <source>
        <dbReference type="SAM" id="Coils"/>
    </source>
</evidence>
<comment type="subcellular location">
    <subcellularLocation>
        <location evidence="1">Nucleus</location>
    </subcellularLocation>
</comment>
<dbReference type="OrthoDB" id="8062037at2759"/>
<accession>A0A642V968</accession>
<dbReference type="GO" id="GO:0005634">
    <property type="term" value="C:nucleus"/>
    <property type="evidence" value="ECO:0007669"/>
    <property type="project" value="UniProtKB-SubCell"/>
</dbReference>
<evidence type="ECO:0008006" key="9">
    <source>
        <dbReference type="Google" id="ProtNLM"/>
    </source>
</evidence>
<sequence length="645" mass="70034">MTGLRSHRRGAKYAWIETKQVYSESQRNQKIAELEQIIEDAKAEITMLRGGTAGYGALYSPPPGTAGAGAANASSNASLESSQLMGAISSILPYGGNGGAGASGSGVPDVVQQNGWNLDLVRRPDCVQAIVDAALLNEAEAKQAYDVFRVTLSCFYPLPLDPSENVSGANQLEALAYVVAVAATFNYQHAENLVSFLETVVSDRLLVQGQPSLEIARAVIIQSIFIQSCTVKQLPVHLSSAISVVTALDFAGRDDFKILASKSSNRHDVDASRRRVETYLATYIYAASLTLSTGDGKYIKMVPVSTGLCDSLLTFFPDDSATKELVLIAKMTVTAAEGVAALEQKALTEQTMNFSVLKAIVDKHKIAMTEYFNEFKAQPVQDGNEYPDTFRTIKIQYFQLSVALQEALLSLFILNSDQDKHNDDVFMSVATELTNQCTEVLNSFIQATNSEWNLTKYAYTRTLLAFPTLVRVRLAMWSFGKKFPEDLDSLYEQVRQAWFKRQSIVLDKLSPLLDLIPRFINLHVVVSDGGTTALTLRQVLRDAINGVQSAVDYTNLASQDNENVDPSLAGLQAAAEAPQADASIKGETDGGAKSSIEPTLYPGADASAIFSISLGDGGQTITPSYGEVERLMKELYKEVNGQLQS</sequence>
<evidence type="ECO:0000256" key="5">
    <source>
        <dbReference type="ARBA" id="ARBA00023242"/>
    </source>
</evidence>
<evidence type="ECO:0000313" key="7">
    <source>
        <dbReference type="EMBL" id="KAA8916672.1"/>
    </source>
</evidence>